<dbReference type="GO" id="GO:0003700">
    <property type="term" value="F:DNA-binding transcription factor activity"/>
    <property type="evidence" value="ECO:0007669"/>
    <property type="project" value="InterPro"/>
</dbReference>
<dbReference type="PROSITE" id="PS50937">
    <property type="entry name" value="HTH_MERR_2"/>
    <property type="match status" value="1"/>
</dbReference>
<evidence type="ECO:0000313" key="3">
    <source>
        <dbReference type="EMBL" id="RCS21600.1"/>
    </source>
</evidence>
<sequence>MKFLDIAEVASASGLPASTLRYYEEQHLIVSVGRHGLRRQFEPDVLNRLALISLARSAGFLLSDVAAMFGRNNALRLPRNELRSRADELERKAQSIKALAAMMRHVADCPAPSHLECPTFQKLLRIAAKHQSRTRRQKKKSGTTAL</sequence>
<dbReference type="EMBL" id="QOZG01000021">
    <property type="protein sequence ID" value="RCS21600.1"/>
    <property type="molecule type" value="Genomic_DNA"/>
</dbReference>
<proteinExistence type="predicted"/>
<organism evidence="3 4">
    <name type="scientific">Phyllobacterium salinisoli</name>
    <dbReference type="NCBI Taxonomy" id="1899321"/>
    <lineage>
        <taxon>Bacteria</taxon>
        <taxon>Pseudomonadati</taxon>
        <taxon>Pseudomonadota</taxon>
        <taxon>Alphaproteobacteria</taxon>
        <taxon>Hyphomicrobiales</taxon>
        <taxon>Phyllobacteriaceae</taxon>
        <taxon>Phyllobacterium</taxon>
    </lineage>
</organism>
<keyword evidence="1" id="KW-0238">DNA-binding</keyword>
<dbReference type="Pfam" id="PF13411">
    <property type="entry name" value="MerR_1"/>
    <property type="match status" value="1"/>
</dbReference>
<evidence type="ECO:0000313" key="4">
    <source>
        <dbReference type="Proteomes" id="UP000253420"/>
    </source>
</evidence>
<dbReference type="InterPro" id="IPR047057">
    <property type="entry name" value="MerR_fam"/>
</dbReference>
<reference evidence="3 4" key="1">
    <citation type="submission" date="2018-07" db="EMBL/GenBank/DDBJ databases">
        <title>The draft genome of Phyllobacterium salinisoli.</title>
        <authorList>
            <person name="Liu L."/>
            <person name="Li L."/>
            <person name="Zhang X."/>
            <person name="Liang L."/>
        </authorList>
    </citation>
    <scope>NUCLEOTIDE SEQUENCE [LARGE SCALE GENOMIC DNA]</scope>
    <source>
        <strain evidence="3 4">LLAN61</strain>
    </source>
</reference>
<dbReference type="InterPro" id="IPR009061">
    <property type="entry name" value="DNA-bd_dom_put_sf"/>
</dbReference>
<gene>
    <name evidence="3" type="ORF">DUT91_22955</name>
</gene>
<dbReference type="SMART" id="SM00422">
    <property type="entry name" value="HTH_MERR"/>
    <property type="match status" value="1"/>
</dbReference>
<comment type="caution">
    <text evidence="3">The sequence shown here is derived from an EMBL/GenBank/DDBJ whole genome shotgun (WGS) entry which is preliminary data.</text>
</comment>
<protein>
    <submittedName>
        <fullName evidence="3">MerR family transcriptional regulator</fullName>
    </submittedName>
</protein>
<dbReference type="InterPro" id="IPR000551">
    <property type="entry name" value="MerR-type_HTH_dom"/>
</dbReference>
<dbReference type="SUPFAM" id="SSF46955">
    <property type="entry name" value="Putative DNA-binding domain"/>
    <property type="match status" value="1"/>
</dbReference>
<dbReference type="AlphaFoldDB" id="A0A368K0U1"/>
<dbReference type="GO" id="GO:0003677">
    <property type="term" value="F:DNA binding"/>
    <property type="evidence" value="ECO:0007669"/>
    <property type="project" value="UniProtKB-KW"/>
</dbReference>
<dbReference type="RefSeq" id="WP_114442773.1">
    <property type="nucleotide sequence ID" value="NZ_QOZG01000021.1"/>
</dbReference>
<feature type="domain" description="HTH merR-type" evidence="2">
    <location>
        <begin position="1"/>
        <end position="71"/>
    </location>
</feature>
<dbReference type="Proteomes" id="UP000253420">
    <property type="component" value="Unassembled WGS sequence"/>
</dbReference>
<evidence type="ECO:0000256" key="1">
    <source>
        <dbReference type="ARBA" id="ARBA00023125"/>
    </source>
</evidence>
<dbReference type="Gene3D" id="1.10.1660.10">
    <property type="match status" value="1"/>
</dbReference>
<evidence type="ECO:0000259" key="2">
    <source>
        <dbReference type="PROSITE" id="PS50937"/>
    </source>
</evidence>
<dbReference type="PANTHER" id="PTHR30204">
    <property type="entry name" value="REDOX-CYCLING DRUG-SENSING TRANSCRIPTIONAL ACTIVATOR SOXR"/>
    <property type="match status" value="1"/>
</dbReference>
<accession>A0A368K0U1</accession>
<keyword evidence="4" id="KW-1185">Reference proteome</keyword>
<dbReference type="OrthoDB" id="9802944at2"/>
<name>A0A368K0U1_9HYPH</name>
<dbReference type="PANTHER" id="PTHR30204:SF97">
    <property type="entry name" value="MERR FAMILY REGULATORY PROTEIN"/>
    <property type="match status" value="1"/>
</dbReference>
<dbReference type="CDD" id="cd04781">
    <property type="entry name" value="HTH_MerR-like_sg6"/>
    <property type="match status" value="1"/>
</dbReference>